<dbReference type="GO" id="GO:0046872">
    <property type="term" value="F:metal ion binding"/>
    <property type="evidence" value="ECO:0007669"/>
    <property type="project" value="UniProtKB-KW"/>
</dbReference>
<feature type="domain" description="Cysteinyl-tRNA synthetase class Ia DALR" evidence="13">
    <location>
        <begin position="159"/>
        <end position="212"/>
    </location>
</feature>
<keyword evidence="9" id="KW-0862">Zinc</keyword>
<keyword evidence="7" id="KW-0479">Metal-binding</keyword>
<evidence type="ECO:0000256" key="8">
    <source>
        <dbReference type="ARBA" id="ARBA00022741"/>
    </source>
</evidence>
<dbReference type="InterPro" id="IPR024909">
    <property type="entry name" value="Cys-tRNA/MSH_ligase"/>
</dbReference>
<dbReference type="Gene3D" id="3.40.50.620">
    <property type="entry name" value="HUPs"/>
    <property type="match status" value="1"/>
</dbReference>
<dbReference type="GO" id="GO:0004817">
    <property type="term" value="F:cysteine-tRNA ligase activity"/>
    <property type="evidence" value="ECO:0007669"/>
    <property type="project" value="InterPro"/>
</dbReference>
<evidence type="ECO:0000256" key="6">
    <source>
        <dbReference type="ARBA" id="ARBA00022598"/>
    </source>
</evidence>
<evidence type="ECO:0000256" key="9">
    <source>
        <dbReference type="ARBA" id="ARBA00022833"/>
    </source>
</evidence>
<dbReference type="Pfam" id="PF23493">
    <property type="entry name" value="CysS_C"/>
    <property type="match status" value="1"/>
</dbReference>
<feature type="domain" description="Cysteinyl-tRNA ligase anticodon binding" evidence="14">
    <location>
        <begin position="221"/>
        <end position="270"/>
    </location>
</feature>
<comment type="similarity">
    <text evidence="3">Belongs to the class-I aminoacyl-tRNA synthetase family.</text>
</comment>
<evidence type="ECO:0000259" key="12">
    <source>
        <dbReference type="Pfam" id="PF01406"/>
    </source>
</evidence>
<dbReference type="Gene3D" id="1.20.120.1910">
    <property type="entry name" value="Cysteine-tRNA ligase, C-terminal anti-codon recognition domain"/>
    <property type="match status" value="1"/>
</dbReference>
<evidence type="ECO:0000256" key="1">
    <source>
        <dbReference type="ARBA" id="ARBA00001947"/>
    </source>
</evidence>
<reference evidence="15" key="1">
    <citation type="submission" date="2020-02" db="EMBL/GenBank/DDBJ databases">
        <authorList>
            <person name="Meier V. D."/>
        </authorList>
    </citation>
    <scope>NUCLEOTIDE SEQUENCE</scope>
    <source>
        <strain evidence="15">AVDCRST_MAG11</strain>
    </source>
</reference>
<dbReference type="EMBL" id="CADCTU010000369">
    <property type="protein sequence ID" value="CAA9313272.1"/>
    <property type="molecule type" value="Genomic_DNA"/>
</dbReference>
<dbReference type="Pfam" id="PF01406">
    <property type="entry name" value="tRNA-synt_1e"/>
    <property type="match status" value="1"/>
</dbReference>
<evidence type="ECO:0000256" key="7">
    <source>
        <dbReference type="ARBA" id="ARBA00022723"/>
    </source>
</evidence>
<comment type="cofactor">
    <cofactor evidence="1">
        <name>Zn(2+)</name>
        <dbReference type="ChEBI" id="CHEBI:29105"/>
    </cofactor>
</comment>
<feature type="domain" description="tRNA synthetases class I catalytic" evidence="12">
    <location>
        <begin position="3"/>
        <end position="125"/>
    </location>
</feature>
<comment type="subcellular location">
    <subcellularLocation>
        <location evidence="2">Cytoplasm</location>
    </subcellularLocation>
</comment>
<evidence type="ECO:0000256" key="3">
    <source>
        <dbReference type="ARBA" id="ARBA00005594"/>
    </source>
</evidence>
<dbReference type="InterPro" id="IPR015273">
    <property type="entry name" value="Cys-tRNA-synt_Ia_DALR"/>
</dbReference>
<evidence type="ECO:0000256" key="11">
    <source>
        <dbReference type="ARBA" id="ARBA00023146"/>
    </source>
</evidence>
<dbReference type="PRINTS" id="PR00983">
    <property type="entry name" value="TRNASYNTHCYS"/>
</dbReference>
<keyword evidence="11 15" id="KW-0030">Aminoacyl-tRNA synthetase</keyword>
<organism evidence="15">
    <name type="scientific">uncultured Gemmatimonadaceae bacterium</name>
    <dbReference type="NCBI Taxonomy" id="246130"/>
    <lineage>
        <taxon>Bacteria</taxon>
        <taxon>Pseudomonadati</taxon>
        <taxon>Gemmatimonadota</taxon>
        <taxon>Gemmatimonadia</taxon>
        <taxon>Gemmatimonadales</taxon>
        <taxon>Gemmatimonadaceae</taxon>
        <taxon>environmental samples</taxon>
    </lineage>
</organism>
<dbReference type="SUPFAM" id="SSF47323">
    <property type="entry name" value="Anticodon-binding domain of a subclass of class I aminoacyl-tRNA synthetases"/>
    <property type="match status" value="1"/>
</dbReference>
<dbReference type="PANTHER" id="PTHR10890">
    <property type="entry name" value="CYSTEINYL-TRNA SYNTHETASE"/>
    <property type="match status" value="1"/>
</dbReference>
<dbReference type="AlphaFoldDB" id="A0A6J4KT72"/>
<dbReference type="InterPro" id="IPR032678">
    <property type="entry name" value="tRNA-synt_1_cat_dom"/>
</dbReference>
<evidence type="ECO:0000256" key="2">
    <source>
        <dbReference type="ARBA" id="ARBA00004496"/>
    </source>
</evidence>
<protein>
    <recommendedName>
        <fullName evidence="5">Cysteine--tRNA ligase</fullName>
    </recommendedName>
</protein>
<evidence type="ECO:0000256" key="5">
    <source>
        <dbReference type="ARBA" id="ARBA00014738"/>
    </source>
</evidence>
<dbReference type="GO" id="GO:0005737">
    <property type="term" value="C:cytoplasm"/>
    <property type="evidence" value="ECO:0007669"/>
    <property type="project" value="UniProtKB-SubCell"/>
</dbReference>
<feature type="non-terminal residue" evidence="15">
    <location>
        <position position="1"/>
    </location>
</feature>
<comment type="subunit">
    <text evidence="4">Monomer.</text>
</comment>
<evidence type="ECO:0000256" key="4">
    <source>
        <dbReference type="ARBA" id="ARBA00011245"/>
    </source>
</evidence>
<dbReference type="InterPro" id="IPR014729">
    <property type="entry name" value="Rossmann-like_a/b/a_fold"/>
</dbReference>
<dbReference type="GO" id="GO:0005524">
    <property type="term" value="F:ATP binding"/>
    <property type="evidence" value="ECO:0007669"/>
    <property type="project" value="UniProtKB-KW"/>
</dbReference>
<accession>A0A6J4KT72</accession>
<evidence type="ECO:0000256" key="10">
    <source>
        <dbReference type="ARBA" id="ARBA00022840"/>
    </source>
</evidence>
<evidence type="ECO:0000259" key="14">
    <source>
        <dbReference type="Pfam" id="PF23493"/>
    </source>
</evidence>
<evidence type="ECO:0000313" key="15">
    <source>
        <dbReference type="EMBL" id="CAA9313272.1"/>
    </source>
</evidence>
<gene>
    <name evidence="15" type="ORF">AVDCRST_MAG11-1630</name>
</gene>
<dbReference type="InterPro" id="IPR009080">
    <property type="entry name" value="tRNAsynth_Ia_anticodon-bd"/>
</dbReference>
<keyword evidence="10" id="KW-0067">ATP-binding</keyword>
<proteinExistence type="inferred from homology"/>
<dbReference type="PANTHER" id="PTHR10890:SF3">
    <property type="entry name" value="CYSTEINE--TRNA LIGASE, CYTOPLASMIC"/>
    <property type="match status" value="1"/>
</dbReference>
<keyword evidence="6 15" id="KW-0436">Ligase</keyword>
<dbReference type="SUPFAM" id="SSF52374">
    <property type="entry name" value="Nucleotidylyl transferase"/>
    <property type="match status" value="1"/>
</dbReference>
<keyword evidence="8" id="KW-0547">Nucleotide-binding</keyword>
<sequence>TGAAWDSPWGRGRPGWHLECSAMAMDILGETLDLHCGGIDLVFPHHEDEIAQSEAATGAPFARVWCHGEFLLTDGAKMAKRVGNVQNVQDLRAAGISAAAVRHLMFSTHYRQQLNLQPEALEAAVTAVQRLGNFADRLAEASGGTTGLGAAAAELERAVRAALYADLNAPEALAALHVFVNRANAELDTRPTGGADALEAARAAFAAVDGVLDVLPERSTDPALAAWVEEQLAARRSARARRDFAAADAIRAELTARGVAIEDTPAGTRWKQAR</sequence>
<evidence type="ECO:0000259" key="13">
    <source>
        <dbReference type="Pfam" id="PF09190"/>
    </source>
</evidence>
<dbReference type="InterPro" id="IPR056411">
    <property type="entry name" value="CysS_C"/>
</dbReference>
<dbReference type="Pfam" id="PF09190">
    <property type="entry name" value="DALR_2"/>
    <property type="match status" value="1"/>
</dbReference>
<name>A0A6J4KT72_9BACT</name>
<dbReference type="GO" id="GO:0006423">
    <property type="term" value="P:cysteinyl-tRNA aminoacylation"/>
    <property type="evidence" value="ECO:0007669"/>
    <property type="project" value="InterPro"/>
</dbReference>